<dbReference type="RefSeq" id="WP_249250115.1">
    <property type="nucleotide sequence ID" value="NZ_JAKIKT010000007.1"/>
</dbReference>
<name>A0ABT0NCI9_9GAMM</name>
<gene>
    <name evidence="2" type="ORF">L2725_17365</name>
</gene>
<organism evidence="2 3">
    <name type="scientific">Shewanella corallii</name>
    <dbReference type="NCBI Taxonomy" id="560080"/>
    <lineage>
        <taxon>Bacteria</taxon>
        <taxon>Pseudomonadati</taxon>
        <taxon>Pseudomonadota</taxon>
        <taxon>Gammaproteobacteria</taxon>
        <taxon>Alteromonadales</taxon>
        <taxon>Shewanellaceae</taxon>
        <taxon>Shewanella</taxon>
    </lineage>
</organism>
<dbReference type="Gene3D" id="3.10.450.50">
    <property type="match status" value="1"/>
</dbReference>
<dbReference type="EMBL" id="JAKIKT010000007">
    <property type="protein sequence ID" value="MCL2915526.1"/>
    <property type="molecule type" value="Genomic_DNA"/>
</dbReference>
<dbReference type="Proteomes" id="UP001202831">
    <property type="component" value="Unassembled WGS sequence"/>
</dbReference>
<keyword evidence="3" id="KW-1185">Reference proteome</keyword>
<proteinExistence type="predicted"/>
<reference evidence="2 3" key="1">
    <citation type="submission" date="2022-01" db="EMBL/GenBank/DDBJ databases">
        <title>Whole genome-based taxonomy of the Shewanellaceae.</title>
        <authorList>
            <person name="Martin-Rodriguez A.J."/>
        </authorList>
    </citation>
    <scope>NUCLEOTIDE SEQUENCE [LARGE SCALE GENOMIC DNA]</scope>
    <source>
        <strain evidence="2 3">DSM 21332</strain>
    </source>
</reference>
<evidence type="ECO:0000313" key="3">
    <source>
        <dbReference type="Proteomes" id="UP001202831"/>
    </source>
</evidence>
<dbReference type="InterPro" id="IPR037401">
    <property type="entry name" value="SnoaL-like"/>
</dbReference>
<dbReference type="InterPro" id="IPR032710">
    <property type="entry name" value="NTF2-like_dom_sf"/>
</dbReference>
<dbReference type="Pfam" id="PF13577">
    <property type="entry name" value="SnoaL_4"/>
    <property type="match status" value="1"/>
</dbReference>
<evidence type="ECO:0000259" key="1">
    <source>
        <dbReference type="Pfam" id="PF13577"/>
    </source>
</evidence>
<feature type="domain" description="SnoaL-like" evidence="1">
    <location>
        <begin position="7"/>
        <end position="148"/>
    </location>
</feature>
<comment type="caution">
    <text evidence="2">The sequence shown here is derived from an EMBL/GenBank/DDBJ whole genome shotgun (WGS) entry which is preliminary data.</text>
</comment>
<dbReference type="SUPFAM" id="SSF54427">
    <property type="entry name" value="NTF2-like"/>
    <property type="match status" value="1"/>
</dbReference>
<evidence type="ECO:0000313" key="2">
    <source>
        <dbReference type="EMBL" id="MCL2915526.1"/>
    </source>
</evidence>
<accession>A0ABT0NCI9</accession>
<sequence length="160" mass="18868">MDTEMNLRARQDVNDLINRYLLAVDKYCNGMMTKQTLRQEFAGIFCRDVEVLVDFQGQTTEHSGAASWCDHVEQGLAEFNYCQHFLGPELVKFENWLATENSIQEAYTEAEYPLHTFHLTDTQRVEFLGWYFVSSCYNREQGWRVCRLALFIDHVLRSEY</sequence>
<protein>
    <submittedName>
        <fullName evidence="2">Nuclear transport factor 2 family protein</fullName>
    </submittedName>
</protein>